<reference evidence="1 2" key="1">
    <citation type="submission" date="2011-12" db="EMBL/GenBank/DDBJ databases">
        <title>Whole genome shotgun sequence of Arthrobacter globiformis NBRC 12137.</title>
        <authorList>
            <person name="Miyazawa S."/>
            <person name="Hosoyama A."/>
            <person name="Tsuchikane K."/>
            <person name="Katsumata H."/>
            <person name="Yamazaki S."/>
            <person name="Fujita N."/>
        </authorList>
    </citation>
    <scope>NUCLEOTIDE SEQUENCE [LARGE SCALE GENOMIC DNA]</scope>
    <source>
        <strain evidence="1 2">NBRC 12137</strain>
    </source>
</reference>
<name>H0QJD0_ARTG1</name>
<keyword evidence="2" id="KW-1185">Reference proteome</keyword>
<evidence type="ECO:0000313" key="1">
    <source>
        <dbReference type="EMBL" id="GAB12931.1"/>
    </source>
</evidence>
<gene>
    <name evidence="1" type="ORF">ARGLB_029_00070</name>
</gene>
<protein>
    <submittedName>
        <fullName evidence="1">Uncharacterized protein</fullName>
    </submittedName>
</protein>
<dbReference type="EMBL" id="BAEG01000029">
    <property type="protein sequence ID" value="GAB12931.1"/>
    <property type="molecule type" value="Genomic_DNA"/>
</dbReference>
<accession>H0QJD0</accession>
<evidence type="ECO:0000313" key="2">
    <source>
        <dbReference type="Proteomes" id="UP000003828"/>
    </source>
</evidence>
<organism evidence="1 2">
    <name type="scientific">Arthrobacter globiformis (strain ATCC 8010 / DSM 20124 / JCM 1332 / NBRC 12137 / NCIMB 8907 / NRRL B-2979 / 168)</name>
    <dbReference type="NCBI Taxonomy" id="1077972"/>
    <lineage>
        <taxon>Bacteria</taxon>
        <taxon>Bacillati</taxon>
        <taxon>Actinomycetota</taxon>
        <taxon>Actinomycetes</taxon>
        <taxon>Micrococcales</taxon>
        <taxon>Micrococcaceae</taxon>
        <taxon>Arthrobacter</taxon>
    </lineage>
</organism>
<dbReference type="STRING" id="1077972.ARGLB_029_00070"/>
<dbReference type="AlphaFoldDB" id="H0QJD0"/>
<sequence>MPPIPDSHHAAFDRLVTRARQLFGSAVEEKLIAPDSHRLPTFRVGQLSMIGEQWLVVDIEPGPYSRHRHERWELDWNSDLEKAKALLEKYHARQMLAPSSGDVLVARLIALAGDDGDITVSTERAEFDRTATVTPHHRGALPFDVLITSGYVVVINGPDFGWWTFGGDYEDDGVEEAQRVLEHLIVRGGTIRIIRRASELLDTDGSIVSGPHRDAVRTRRTKNLPYLPYRQSV</sequence>
<proteinExistence type="predicted"/>
<dbReference type="Proteomes" id="UP000003828">
    <property type="component" value="Unassembled WGS sequence"/>
</dbReference>
<comment type="caution">
    <text evidence="1">The sequence shown here is derived from an EMBL/GenBank/DDBJ whole genome shotgun (WGS) entry which is preliminary data.</text>
</comment>